<dbReference type="InterPro" id="IPR025286">
    <property type="entry name" value="MOFRL_assoc_dom"/>
</dbReference>
<dbReference type="GO" id="GO:0005737">
    <property type="term" value="C:cytoplasm"/>
    <property type="evidence" value="ECO:0007669"/>
    <property type="project" value="TreeGrafter"/>
</dbReference>
<dbReference type="GeneID" id="41715141"/>
<dbReference type="AlphaFoldDB" id="A0A510DV29"/>
<dbReference type="InterPro" id="IPR038614">
    <property type="entry name" value="GK_N_sf"/>
</dbReference>
<dbReference type="InterPro" id="IPR007835">
    <property type="entry name" value="MOFRL"/>
</dbReference>
<accession>A0A510DV29</accession>
<dbReference type="Proteomes" id="UP000322983">
    <property type="component" value="Chromosome"/>
</dbReference>
<dbReference type="GO" id="GO:0008887">
    <property type="term" value="F:glycerate kinase activity"/>
    <property type="evidence" value="ECO:0007669"/>
    <property type="project" value="InterPro"/>
</dbReference>
<organism evidence="3 4">
    <name type="scientific">Sulfuracidifex tepidarius</name>
    <dbReference type="NCBI Taxonomy" id="1294262"/>
    <lineage>
        <taxon>Archaea</taxon>
        <taxon>Thermoproteota</taxon>
        <taxon>Thermoprotei</taxon>
        <taxon>Sulfolobales</taxon>
        <taxon>Sulfolobaceae</taxon>
        <taxon>Sulfuracidifex</taxon>
    </lineage>
</organism>
<evidence type="ECO:0000313" key="4">
    <source>
        <dbReference type="Proteomes" id="UP000322983"/>
    </source>
</evidence>
<dbReference type="PANTHER" id="PTHR12227">
    <property type="entry name" value="GLYCERATE KINASE"/>
    <property type="match status" value="1"/>
</dbReference>
<proteinExistence type="predicted"/>
<dbReference type="Pfam" id="PF13660">
    <property type="entry name" value="DUF4147"/>
    <property type="match status" value="1"/>
</dbReference>
<dbReference type="OrthoDB" id="10741at2157"/>
<dbReference type="Gene3D" id="3.40.1480.10">
    <property type="entry name" value="MOFRL domain"/>
    <property type="match status" value="1"/>
</dbReference>
<dbReference type="NCBIfam" id="NF041176">
    <property type="entry name" value="GlyK_Thmprot"/>
    <property type="match status" value="1"/>
</dbReference>
<dbReference type="InterPro" id="IPR053656">
    <property type="entry name" value="Glycerate_kinase-1"/>
</dbReference>
<evidence type="ECO:0000259" key="2">
    <source>
        <dbReference type="Pfam" id="PF13660"/>
    </source>
</evidence>
<dbReference type="EMBL" id="AP018929">
    <property type="protein sequence ID" value="BBG24083.1"/>
    <property type="molecule type" value="Genomic_DNA"/>
</dbReference>
<feature type="domain" description="MOFRL-associated" evidence="2">
    <location>
        <begin position="32"/>
        <end position="210"/>
    </location>
</feature>
<protein>
    <submittedName>
        <fullName evidence="3">Glycerate 2-kinase</fullName>
    </submittedName>
</protein>
<dbReference type="STRING" id="1294262.GCA_001316085_01368"/>
<dbReference type="Pfam" id="PF05161">
    <property type="entry name" value="MOFRL"/>
    <property type="match status" value="1"/>
</dbReference>
<name>A0A510DV29_9CREN</name>
<dbReference type="SUPFAM" id="SSF82544">
    <property type="entry name" value="GckA/TtuD-like"/>
    <property type="match status" value="1"/>
</dbReference>
<gene>
    <name evidence="3" type="ORF">IC006_1384</name>
</gene>
<keyword evidence="4" id="KW-1185">Reference proteome</keyword>
<evidence type="ECO:0000313" key="3">
    <source>
        <dbReference type="EMBL" id="BBG24083.1"/>
    </source>
</evidence>
<dbReference type="KEGG" id="step:IC006_1384"/>
<reference evidence="3 4" key="1">
    <citation type="journal article" date="2020" name="Int. J. Syst. Evol. Microbiol.">
        <title>Sulfuracidifex tepidarius gen. nov., sp. nov. and transfer of Sulfolobus metallicus Huber and Stetter 1992 to the genus Sulfuracidifex as Sulfuracidifex metallicus comb. nov.</title>
        <authorList>
            <person name="Itoh T."/>
            <person name="Miura T."/>
            <person name="Sakai H.D."/>
            <person name="Kato S."/>
            <person name="Ohkuma M."/>
            <person name="Takashina T."/>
        </authorList>
    </citation>
    <scope>NUCLEOTIDE SEQUENCE [LARGE SCALE GENOMIC DNA]</scope>
    <source>
        <strain evidence="3 4">IC-006</strain>
    </source>
</reference>
<feature type="domain" description="MOFRL" evidence="1">
    <location>
        <begin position="285"/>
        <end position="384"/>
    </location>
</feature>
<dbReference type="InterPro" id="IPR037035">
    <property type="entry name" value="GK-like_C_sf"/>
</dbReference>
<evidence type="ECO:0000259" key="1">
    <source>
        <dbReference type="Pfam" id="PF05161"/>
    </source>
</evidence>
<dbReference type="PANTHER" id="PTHR12227:SF0">
    <property type="entry name" value="GLYCERATE KINASE"/>
    <property type="match status" value="1"/>
</dbReference>
<sequence length="391" mass="42334">MKVRETVDLILREADPREPTLKGLKQIPEILLERPLVIAVGKASVKMYNAMTEKVKPWKSIVVTNAGDAEADVVIRSGHPFPNEESFRAGETVLDAVRKGGYTSILFLLSGGASSLMEWSDRLSPQDFRKLNEILVTSGLSIDEINVVRKHVSSIKGGRLALESSKAVFTLVVSDVVGGDISSVGSGPTIPDQSTLTEALEIMKSIDIKEDKFIKALTETPKEIPNSKAWVVLDVDKVVENVKWKLNGISLSSCVRGEARDFGYTLSSILNNSRKRGEPLKPPFTVVAGGEPEVKVTGNSGKGGRNGEVCLSLARYAKGEFEFLALATDGIDGNSEYAGCYITSGHGLKVQDIEKALREHSSYEILEKNGNVLNTGPTGTNVNNIYVLYAP</sequence>
<dbReference type="RefSeq" id="WP_054845709.1">
    <property type="nucleotide sequence ID" value="NZ_AP018929.1"/>
</dbReference>
<dbReference type="InterPro" id="IPR039760">
    <property type="entry name" value="MOFRL_protein"/>
</dbReference>
<dbReference type="Gene3D" id="3.40.50.10180">
    <property type="entry name" value="Glycerate kinase, MOFRL-like N-terminal domain"/>
    <property type="match status" value="1"/>
</dbReference>